<dbReference type="EMBL" id="ML978070">
    <property type="protein sequence ID" value="KAF2014209.1"/>
    <property type="molecule type" value="Genomic_DNA"/>
</dbReference>
<dbReference type="OrthoDB" id="3940282at2759"/>
<protein>
    <recommendedName>
        <fullName evidence="4">Heterokaryon incompatibility domain-containing protein</fullName>
    </recommendedName>
</protein>
<keyword evidence="3" id="KW-1185">Reference proteome</keyword>
<sequence length="779" mass="88740">MSQGQNFCPVYRSHIKATYSRAAQRHLTTLPQSEDSAHSRCTEHGCRGHIKKGNNKPKHCSDCEGCGLVGPSLTDIKDCIRSGSIPLLRFRTSGKGKFGIEVVKATFEARYVAVSHVWTGGLGNPNANGLYECQLRKVAASGTQIRRIIEAGRMPSFRNMFRRIHRQLVLGDIDLFWVDTLCIPVREMSGEDETAASREMRGMAIDRMTHIYAGAHSVLVIDPEMRHLENDMLRTDPNQLYGRFIRSDWMRRCWTYQEGAMAGRLFALLNDEPIYLTRLRYLIFQGNPEQASALRQELTKWISDLPGPRQTQEYASRRFIIGRDQETFAEVWTALMSRTTSQEADLYLIFALMMDLVVGPLVTIRHEADRSRQLRTIFNSLEIVPLDFIYSTDVCSEACWLPKKMSTQEFSGNYLRRHSHEESTLVLTAGAAMAGLVSPGLYLVDTRALKRNELVIETVTGQRSVHLRFSHSVLARLPKCSPLVLMIKDTDASDDGLESSAAIFERISDMDAESKWQLKRLCAISCTLERTPNLSRGVSSHENLFVTLPEQAFEIQCDFGDALRLKPHRDPLMGGNPGIEVVVPMYMHRDSHIMLFFSLYLLLTGLIGCIPSAISFSPVWLLLIVYVALIPMIIDLFETQDRSKRLGNDIMHAQWIDALTPDLRGSALPRSVKLLKRINHGPIWTCSQLAIGLLFIVLGIKYYSNRDRRVMIVLGIMWILELGVRWALELTYNYVWRVGKRHPLVQEFLQDSRLTKWCKRWFGWPKGESGTGRQGWYVY</sequence>
<name>A0A6A5XMV6_9PLEO</name>
<evidence type="ECO:0008006" key="4">
    <source>
        <dbReference type="Google" id="ProtNLM"/>
    </source>
</evidence>
<reference evidence="2" key="1">
    <citation type="journal article" date="2020" name="Stud. Mycol.">
        <title>101 Dothideomycetes genomes: a test case for predicting lifestyles and emergence of pathogens.</title>
        <authorList>
            <person name="Haridas S."/>
            <person name="Albert R."/>
            <person name="Binder M."/>
            <person name="Bloem J."/>
            <person name="Labutti K."/>
            <person name="Salamov A."/>
            <person name="Andreopoulos B."/>
            <person name="Baker S."/>
            <person name="Barry K."/>
            <person name="Bills G."/>
            <person name="Bluhm B."/>
            <person name="Cannon C."/>
            <person name="Castanera R."/>
            <person name="Culley D."/>
            <person name="Daum C."/>
            <person name="Ezra D."/>
            <person name="Gonzalez J."/>
            <person name="Henrissat B."/>
            <person name="Kuo A."/>
            <person name="Liang C."/>
            <person name="Lipzen A."/>
            <person name="Lutzoni F."/>
            <person name="Magnuson J."/>
            <person name="Mondo S."/>
            <person name="Nolan M."/>
            <person name="Ohm R."/>
            <person name="Pangilinan J."/>
            <person name="Park H.-J."/>
            <person name="Ramirez L."/>
            <person name="Alfaro M."/>
            <person name="Sun H."/>
            <person name="Tritt A."/>
            <person name="Yoshinaga Y."/>
            <person name="Zwiers L.-H."/>
            <person name="Turgeon B."/>
            <person name="Goodwin S."/>
            <person name="Spatafora J."/>
            <person name="Crous P."/>
            <person name="Grigoriev I."/>
        </authorList>
    </citation>
    <scope>NUCLEOTIDE SEQUENCE</scope>
    <source>
        <strain evidence="2">CBS 175.79</strain>
    </source>
</reference>
<evidence type="ECO:0000256" key="1">
    <source>
        <dbReference type="SAM" id="Phobius"/>
    </source>
</evidence>
<evidence type="ECO:0000313" key="2">
    <source>
        <dbReference type="EMBL" id="KAF2014209.1"/>
    </source>
</evidence>
<keyword evidence="1" id="KW-0472">Membrane</keyword>
<dbReference type="AlphaFoldDB" id="A0A6A5XMV6"/>
<dbReference type="RefSeq" id="XP_033382548.1">
    <property type="nucleotide sequence ID" value="XM_033528190.1"/>
</dbReference>
<keyword evidence="1" id="KW-0812">Transmembrane</keyword>
<gene>
    <name evidence="2" type="ORF">BU24DRAFT_423232</name>
</gene>
<feature type="transmembrane region" description="Helical" evidence="1">
    <location>
        <begin position="683"/>
        <end position="704"/>
    </location>
</feature>
<dbReference type="PANTHER" id="PTHR39596:SF2">
    <property type="entry name" value="HET DOMAIN PROTEIN (AFU_ORTHOLOGUE AFUA_1G17550)-RELATED"/>
    <property type="match status" value="1"/>
</dbReference>
<dbReference type="GeneID" id="54285587"/>
<keyword evidence="1" id="KW-1133">Transmembrane helix</keyword>
<dbReference type="Proteomes" id="UP000799778">
    <property type="component" value="Unassembled WGS sequence"/>
</dbReference>
<organism evidence="2 3">
    <name type="scientific">Aaosphaeria arxii CBS 175.79</name>
    <dbReference type="NCBI Taxonomy" id="1450172"/>
    <lineage>
        <taxon>Eukaryota</taxon>
        <taxon>Fungi</taxon>
        <taxon>Dikarya</taxon>
        <taxon>Ascomycota</taxon>
        <taxon>Pezizomycotina</taxon>
        <taxon>Dothideomycetes</taxon>
        <taxon>Pleosporomycetidae</taxon>
        <taxon>Pleosporales</taxon>
        <taxon>Pleosporales incertae sedis</taxon>
        <taxon>Aaosphaeria</taxon>
    </lineage>
</organism>
<proteinExistence type="predicted"/>
<feature type="transmembrane region" description="Helical" evidence="1">
    <location>
        <begin position="710"/>
        <end position="728"/>
    </location>
</feature>
<accession>A0A6A5XMV6</accession>
<evidence type="ECO:0000313" key="3">
    <source>
        <dbReference type="Proteomes" id="UP000799778"/>
    </source>
</evidence>
<feature type="transmembrane region" description="Helical" evidence="1">
    <location>
        <begin position="620"/>
        <end position="637"/>
    </location>
</feature>
<dbReference type="PANTHER" id="PTHR39596">
    <property type="match status" value="1"/>
</dbReference>
<feature type="transmembrane region" description="Helical" evidence="1">
    <location>
        <begin position="593"/>
        <end position="614"/>
    </location>
</feature>